<reference evidence="2 3" key="2">
    <citation type="journal article" date="2014" name="Int. J. Syst. Evol. Microbiol.">
        <title>Methanobacterium paludis sp. nov. and a novel strain of Methanobacterium lacus isolated from northern peatlands.</title>
        <authorList>
            <person name="Cadillo-Quiroz H."/>
            <person name="Brauer S.L."/>
            <person name="Goodson N."/>
            <person name="Yavitt J.B."/>
            <person name="Zinder S.H."/>
        </authorList>
    </citation>
    <scope>NUCLEOTIDE SEQUENCE [LARGE SCALE GENOMIC DNA]</scope>
    <source>
        <strain evidence="2 3">AL-21</strain>
    </source>
</reference>
<name>F0T882_METLA</name>
<accession>F0T882</accession>
<evidence type="ECO:0000259" key="1">
    <source>
        <dbReference type="SMART" id="SM00849"/>
    </source>
</evidence>
<protein>
    <submittedName>
        <fullName evidence="2">Beta-lactamase domain protein</fullName>
    </submittedName>
</protein>
<dbReference type="Gene3D" id="3.60.15.10">
    <property type="entry name" value="Ribonuclease Z/Hydroxyacylglutathione hydrolase-like"/>
    <property type="match status" value="1"/>
</dbReference>
<dbReference type="Pfam" id="PF00753">
    <property type="entry name" value="Lactamase_B"/>
    <property type="match status" value="2"/>
</dbReference>
<evidence type="ECO:0000313" key="3">
    <source>
        <dbReference type="Proteomes" id="UP000007490"/>
    </source>
</evidence>
<keyword evidence="3" id="KW-1185">Reference proteome</keyword>
<dbReference type="OrthoDB" id="197151at2157"/>
<proteinExistence type="predicted"/>
<dbReference type="SUPFAM" id="SSF56281">
    <property type="entry name" value="Metallo-hydrolase/oxidoreductase"/>
    <property type="match status" value="1"/>
</dbReference>
<dbReference type="InterPro" id="IPR001279">
    <property type="entry name" value="Metallo-B-lactamas"/>
</dbReference>
<dbReference type="RefSeq" id="WP_013643845.1">
    <property type="nucleotide sequence ID" value="NC_015216.1"/>
</dbReference>
<sequence length="204" mass="22316">MEIIDDIVMIEGIGNDSNVYIFDDIIVDTGTGNNCKYIIESISKAGLSLDDLSLIVNTHNHYDHMGGNNCFDLDVAMHIEDALAVENQDSNATVANMFGRSMEGFKVTRKLKEGDKIHNFEILHTPGHTKGGICLYDGKTLISGDTVFAGGGFGRTDLGGSVEEMKNSLKRLSQLEVQNLLPGHGPWTENGSEHIRLSYRMLVG</sequence>
<organism evidence="2 3">
    <name type="scientific">Methanobacterium lacus (strain AL-21)</name>
    <dbReference type="NCBI Taxonomy" id="877455"/>
    <lineage>
        <taxon>Archaea</taxon>
        <taxon>Methanobacteriati</taxon>
        <taxon>Methanobacteriota</taxon>
        <taxon>Methanomada group</taxon>
        <taxon>Methanobacteria</taxon>
        <taxon>Methanobacteriales</taxon>
        <taxon>Methanobacteriaceae</taxon>
        <taxon>Methanobacterium</taxon>
    </lineage>
</organism>
<dbReference type="GeneID" id="10276674"/>
<dbReference type="Proteomes" id="UP000007490">
    <property type="component" value="Chromosome"/>
</dbReference>
<dbReference type="InterPro" id="IPR036866">
    <property type="entry name" value="RibonucZ/Hydroxyglut_hydro"/>
</dbReference>
<reference evidence="3" key="1">
    <citation type="submission" date="2011-02" db="EMBL/GenBank/DDBJ databases">
        <title>Complete sequence of Methanobacterium sp. AL-21.</title>
        <authorList>
            <consortium name="US DOE Joint Genome Institute"/>
            <person name="Lucas S."/>
            <person name="Copeland A."/>
            <person name="Lapidus A."/>
            <person name="Cheng J.-F."/>
            <person name="Goodwin L."/>
            <person name="Pitluck S."/>
            <person name="Chertkov O."/>
            <person name="Detter J.C."/>
            <person name="Han C."/>
            <person name="Tapia R."/>
            <person name="Land M."/>
            <person name="Hauser L."/>
            <person name="Kyrpides N."/>
            <person name="Ivanova N."/>
            <person name="Mikhailova N."/>
            <person name="Pagani I."/>
            <person name="Cadillo-Quiroz H."/>
            <person name="Imachi H."/>
            <person name="Zinder S."/>
            <person name="Liu W."/>
            <person name="Woyke T."/>
        </authorList>
    </citation>
    <scope>NUCLEOTIDE SEQUENCE [LARGE SCALE GENOMIC DNA]</scope>
    <source>
        <strain evidence="3">AL-21</strain>
    </source>
</reference>
<dbReference type="EMBL" id="CP002551">
    <property type="protein sequence ID" value="ADZ08494.1"/>
    <property type="molecule type" value="Genomic_DNA"/>
</dbReference>
<dbReference type="CDD" id="cd06262">
    <property type="entry name" value="metallo-hydrolase-like_MBL-fold"/>
    <property type="match status" value="1"/>
</dbReference>
<dbReference type="SMART" id="SM00849">
    <property type="entry name" value="Lactamase_B"/>
    <property type="match status" value="1"/>
</dbReference>
<dbReference type="eggNOG" id="arCOG00504">
    <property type="taxonomic scope" value="Archaea"/>
</dbReference>
<dbReference type="STRING" id="877455.Metbo_0242"/>
<dbReference type="PANTHER" id="PTHR42951">
    <property type="entry name" value="METALLO-BETA-LACTAMASE DOMAIN-CONTAINING"/>
    <property type="match status" value="1"/>
</dbReference>
<evidence type="ECO:0000313" key="2">
    <source>
        <dbReference type="EMBL" id="ADZ08494.1"/>
    </source>
</evidence>
<gene>
    <name evidence="2" type="ordered locus">Metbo_0242</name>
</gene>
<dbReference type="KEGG" id="mel:Metbo_0242"/>
<dbReference type="PANTHER" id="PTHR42951:SF17">
    <property type="entry name" value="METALLO-BETA-LACTAMASE DOMAIN-CONTAINING PROTEIN"/>
    <property type="match status" value="1"/>
</dbReference>
<dbReference type="AlphaFoldDB" id="F0T882"/>
<dbReference type="HOGENOM" id="CLU_030571_5_4_2"/>
<dbReference type="InterPro" id="IPR050855">
    <property type="entry name" value="NDM-1-like"/>
</dbReference>
<feature type="domain" description="Metallo-beta-lactamase" evidence="1">
    <location>
        <begin position="16"/>
        <end position="184"/>
    </location>
</feature>